<evidence type="ECO:0000313" key="4">
    <source>
        <dbReference type="Proteomes" id="UP000887116"/>
    </source>
</evidence>
<feature type="non-terminal residue" evidence="3">
    <location>
        <position position="1"/>
    </location>
</feature>
<name>A0A8X6GHI8_TRICU</name>
<feature type="compositionally biased region" description="Basic residues" evidence="1">
    <location>
        <begin position="329"/>
        <end position="341"/>
    </location>
</feature>
<dbReference type="SMART" id="SM01196">
    <property type="entry name" value="FERM_C"/>
    <property type="match status" value="1"/>
</dbReference>
<dbReference type="EMBL" id="BMAO01005550">
    <property type="protein sequence ID" value="GFR02105.1"/>
    <property type="molecule type" value="Genomic_DNA"/>
</dbReference>
<evidence type="ECO:0000313" key="3">
    <source>
        <dbReference type="EMBL" id="GFR02105.1"/>
    </source>
</evidence>
<comment type="caution">
    <text evidence="3">The sequence shown here is derived from an EMBL/GenBank/DDBJ whole genome shotgun (WGS) entry which is preliminary data.</text>
</comment>
<dbReference type="PANTHER" id="PTHR23280">
    <property type="entry name" value="4.1 G PROTEIN"/>
    <property type="match status" value="1"/>
</dbReference>
<sequence>GTVPAVAEINFLDRIKWLDMYGIDLHPVLGEDSIEYFLGLTPSGILVLRNKTKVGNYFWPRITKVYYKRKYFMIRAKDKTNEQNTYGFELPSKRACKHLWKCCVEHRAFFKLTQIREVPDRVVRLLDWKINFTGRSRLDKNSQSMNMSARLRTPPTFVRAPSRRFHKRIGQPDGADAGPQSKEETIKHMLEPTAIMSPIPHNPILIPALHRSTSVPSVVPSPYKVAPWEDPRLNSRGMYSSCTNPSPRSVRSAGALPSRRYPFHGRTGSIESTNSYDYRKRKHHHSRRQSDNESEISKSSKCSKSSKSSRHRRHGSQSGGDGSDSEPQHRHRRHSRRKKHGSTYELVDSEGQWKEVQKQQHERQQEQARMQNAVVRDLSKRKSGYMNSGLETESESNYSHRRRHRRHRSRSPDSKSALPHEVKKYIDYNLIDPSTLTEEEKRDIKYTKVQADSRLFKIRYSSSQGQLSKNQASRSSNSSLYKSQQIEDPGPPPPYMSDHPNNYHSQNQQRLVDIEERNENIAESVQIPKVGSQNGNQKNSPASFKDRFAYNSSNQQLLKHSQSQDWGINKSTSSLNRSQHFLSESNEKDEIFQESENAQNGYMAKNIRLVNGHFYPASQKSTVTIPSMTHRVTFENEDISKQYPKNLTSSQSWVQSSPRENGEVPKSNKAQASQNNHEMSTEL</sequence>
<feature type="compositionally biased region" description="Basic residues" evidence="1">
    <location>
        <begin position="399"/>
        <end position="409"/>
    </location>
</feature>
<dbReference type="SUPFAM" id="SSF50729">
    <property type="entry name" value="PH domain-like"/>
    <property type="match status" value="1"/>
</dbReference>
<dbReference type="InterPro" id="IPR000299">
    <property type="entry name" value="FERM_domain"/>
</dbReference>
<feature type="compositionally biased region" description="Polar residues" evidence="1">
    <location>
        <begin position="668"/>
        <end position="683"/>
    </location>
</feature>
<feature type="compositionally biased region" description="Polar residues" evidence="1">
    <location>
        <begin position="531"/>
        <end position="542"/>
    </location>
</feature>
<dbReference type="GO" id="GO:0005856">
    <property type="term" value="C:cytoskeleton"/>
    <property type="evidence" value="ECO:0007669"/>
    <property type="project" value="TreeGrafter"/>
</dbReference>
<reference evidence="3" key="1">
    <citation type="submission" date="2020-07" db="EMBL/GenBank/DDBJ databases">
        <title>Multicomponent nature underlies the extraordinary mechanical properties of spider dragline silk.</title>
        <authorList>
            <person name="Kono N."/>
            <person name="Nakamura H."/>
            <person name="Mori M."/>
            <person name="Yoshida Y."/>
            <person name="Ohtoshi R."/>
            <person name="Malay A.D."/>
            <person name="Moran D.A.P."/>
            <person name="Tomita M."/>
            <person name="Numata K."/>
            <person name="Arakawa K."/>
        </authorList>
    </citation>
    <scope>NUCLEOTIDE SEQUENCE</scope>
</reference>
<feature type="region of interest" description="Disordered" evidence="1">
    <location>
        <begin position="526"/>
        <end position="545"/>
    </location>
</feature>
<feature type="compositionally biased region" description="Polar residues" evidence="1">
    <location>
        <begin position="385"/>
        <end position="397"/>
    </location>
</feature>
<dbReference type="Gene3D" id="2.30.29.30">
    <property type="entry name" value="Pleckstrin-homology domain (PH domain)/Phosphotyrosine-binding domain (PTB)"/>
    <property type="match status" value="1"/>
</dbReference>
<dbReference type="PANTHER" id="PTHR23280:SF4">
    <property type="entry name" value="BAND 4.1-LIKE PROTEIN 4A"/>
    <property type="match status" value="1"/>
</dbReference>
<feature type="compositionally biased region" description="Basic and acidic residues" evidence="1">
    <location>
        <begin position="288"/>
        <end position="298"/>
    </location>
</feature>
<dbReference type="PROSITE" id="PS50057">
    <property type="entry name" value="FERM_3"/>
    <property type="match status" value="1"/>
</dbReference>
<feature type="compositionally biased region" description="Basic and acidic residues" evidence="1">
    <location>
        <begin position="410"/>
        <end position="420"/>
    </location>
</feature>
<accession>A0A8X6GHI8</accession>
<dbReference type="CDD" id="cd13186">
    <property type="entry name" value="FERM_C_NBL4_NBL5"/>
    <property type="match status" value="1"/>
</dbReference>
<evidence type="ECO:0000259" key="2">
    <source>
        <dbReference type="PROSITE" id="PS50057"/>
    </source>
</evidence>
<feature type="region of interest" description="Disordered" evidence="1">
    <location>
        <begin position="225"/>
        <end position="420"/>
    </location>
</feature>
<dbReference type="InterPro" id="IPR011993">
    <property type="entry name" value="PH-like_dom_sf"/>
</dbReference>
<feature type="compositionally biased region" description="Polar residues" evidence="1">
    <location>
        <begin position="643"/>
        <end position="659"/>
    </location>
</feature>
<dbReference type="AlphaFoldDB" id="A0A8X6GHI8"/>
<feature type="region of interest" description="Disordered" evidence="1">
    <location>
        <begin position="643"/>
        <end position="683"/>
    </location>
</feature>
<dbReference type="OrthoDB" id="6235974at2759"/>
<dbReference type="GO" id="GO:0031032">
    <property type="term" value="P:actomyosin structure organization"/>
    <property type="evidence" value="ECO:0007669"/>
    <property type="project" value="TreeGrafter"/>
</dbReference>
<gene>
    <name evidence="3" type="primary">epb4.1l4</name>
    <name evidence="3" type="ORF">TNCT_539681</name>
</gene>
<feature type="compositionally biased region" description="Polar residues" evidence="1">
    <location>
        <begin position="237"/>
        <end position="249"/>
    </location>
</feature>
<protein>
    <submittedName>
        <fullName evidence="3">Band 4.1-like protein 4</fullName>
    </submittedName>
</protein>
<dbReference type="Pfam" id="PF09380">
    <property type="entry name" value="FERM_C"/>
    <property type="match status" value="1"/>
</dbReference>
<dbReference type="Proteomes" id="UP000887116">
    <property type="component" value="Unassembled WGS sequence"/>
</dbReference>
<evidence type="ECO:0000256" key="1">
    <source>
        <dbReference type="SAM" id="MobiDB-lite"/>
    </source>
</evidence>
<feature type="compositionally biased region" description="Basic and acidic residues" evidence="1">
    <location>
        <begin position="351"/>
        <end position="366"/>
    </location>
</feature>
<feature type="region of interest" description="Disordered" evidence="1">
    <location>
        <begin position="462"/>
        <end position="504"/>
    </location>
</feature>
<proteinExistence type="predicted"/>
<dbReference type="FunFam" id="2.30.29.30:FF:000002">
    <property type="entry name" value="Band 4.1-like protein 5 isoform 1"/>
    <property type="match status" value="1"/>
</dbReference>
<dbReference type="InterPro" id="IPR018980">
    <property type="entry name" value="FERM_PH-like_C"/>
</dbReference>
<organism evidence="3 4">
    <name type="scientific">Trichonephila clavata</name>
    <name type="common">Joro spider</name>
    <name type="synonym">Nephila clavata</name>
    <dbReference type="NCBI Taxonomy" id="2740835"/>
    <lineage>
        <taxon>Eukaryota</taxon>
        <taxon>Metazoa</taxon>
        <taxon>Ecdysozoa</taxon>
        <taxon>Arthropoda</taxon>
        <taxon>Chelicerata</taxon>
        <taxon>Arachnida</taxon>
        <taxon>Araneae</taxon>
        <taxon>Araneomorphae</taxon>
        <taxon>Entelegynae</taxon>
        <taxon>Araneoidea</taxon>
        <taxon>Nephilidae</taxon>
        <taxon>Trichonephila</taxon>
    </lineage>
</organism>
<feature type="compositionally biased region" description="Low complexity" evidence="1">
    <location>
        <begin position="468"/>
        <end position="479"/>
    </location>
</feature>
<feature type="domain" description="FERM" evidence="2">
    <location>
        <begin position="1"/>
        <end position="114"/>
    </location>
</feature>
<keyword evidence="4" id="KW-1185">Reference proteome</keyword>